<dbReference type="Proteomes" id="UP000663981">
    <property type="component" value="Unassembled WGS sequence"/>
</dbReference>
<dbReference type="PANTHER" id="PTHR43798:SF33">
    <property type="entry name" value="HYDROLASE, PUTATIVE (AFU_ORTHOLOGUE AFUA_2G14860)-RELATED"/>
    <property type="match status" value="1"/>
</dbReference>
<dbReference type="Pfam" id="PF12697">
    <property type="entry name" value="Abhydrolase_6"/>
    <property type="match status" value="1"/>
</dbReference>
<evidence type="ECO:0000259" key="1">
    <source>
        <dbReference type="Pfam" id="PF12697"/>
    </source>
</evidence>
<comment type="caution">
    <text evidence="2">The sequence shown here is derived from an EMBL/GenBank/DDBJ whole genome shotgun (WGS) entry which is preliminary data.</text>
</comment>
<gene>
    <name evidence="2" type="ORF">I7822_28285</name>
</gene>
<dbReference type="RefSeq" id="WP_207982369.1">
    <property type="nucleotide sequence ID" value="NZ_JAGDEL010000040.1"/>
</dbReference>
<dbReference type="Gene3D" id="3.40.50.1820">
    <property type="entry name" value="alpha/beta hydrolase"/>
    <property type="match status" value="1"/>
</dbReference>
<reference evidence="2 3" key="1">
    <citation type="submission" date="2021-03" db="EMBL/GenBank/DDBJ databases">
        <title>Whole genome sequence of Metabacillus bambusae BG109.</title>
        <authorList>
            <person name="Jeong J.W."/>
        </authorList>
    </citation>
    <scope>NUCLEOTIDE SEQUENCE [LARGE SCALE GENOMIC DNA]</scope>
    <source>
        <strain evidence="2 3">BG109</strain>
    </source>
</reference>
<accession>A0ABS3NBT3</accession>
<protein>
    <submittedName>
        <fullName evidence="2">Alpha/beta hydrolase</fullName>
    </submittedName>
</protein>
<feature type="domain" description="AB hydrolase-1" evidence="1">
    <location>
        <begin position="16"/>
        <end position="236"/>
    </location>
</feature>
<dbReference type="GO" id="GO:0016787">
    <property type="term" value="F:hydrolase activity"/>
    <property type="evidence" value="ECO:0007669"/>
    <property type="project" value="UniProtKB-KW"/>
</dbReference>
<evidence type="ECO:0000313" key="3">
    <source>
        <dbReference type="Proteomes" id="UP000663981"/>
    </source>
</evidence>
<dbReference type="SUPFAM" id="SSF53474">
    <property type="entry name" value="alpha/beta-Hydrolases"/>
    <property type="match status" value="1"/>
</dbReference>
<sequence length="256" mass="29230">MTLHYEEYGNDNAPLIVFLHGGGVSGWMWDKQVKYFSEYHCIVPNIQINGSCLPFSIHGYAEEMIELLRVKANGRSITIVGFSLGAQIAIEIISLAPEFISYAVINSALVRPKPITKIIIKPTIKLTSWLTKNRRFSKLQAKELYIDEVYFEKYYKETKHMKSKNIINMLEENLSYKLPTDFSNCKGKILVTVGENEKQIMKKSLSKILEGNIDAKGVVIPNVGHGFSFAYPHLFNQTIEAWINDRDLPKEIRVIN</sequence>
<name>A0ABS3NBT3_9BACI</name>
<evidence type="ECO:0000313" key="2">
    <source>
        <dbReference type="EMBL" id="MBO1515515.1"/>
    </source>
</evidence>
<proteinExistence type="predicted"/>
<dbReference type="InterPro" id="IPR029058">
    <property type="entry name" value="AB_hydrolase_fold"/>
</dbReference>
<organism evidence="2 3">
    <name type="scientific">Metabacillus bambusae</name>
    <dbReference type="NCBI Taxonomy" id="2795218"/>
    <lineage>
        <taxon>Bacteria</taxon>
        <taxon>Bacillati</taxon>
        <taxon>Bacillota</taxon>
        <taxon>Bacilli</taxon>
        <taxon>Bacillales</taxon>
        <taxon>Bacillaceae</taxon>
        <taxon>Metabacillus</taxon>
    </lineage>
</organism>
<keyword evidence="2" id="KW-0378">Hydrolase</keyword>
<keyword evidence="3" id="KW-1185">Reference proteome</keyword>
<dbReference type="InterPro" id="IPR000073">
    <property type="entry name" value="AB_hydrolase_1"/>
</dbReference>
<dbReference type="InterPro" id="IPR050266">
    <property type="entry name" value="AB_hydrolase_sf"/>
</dbReference>
<dbReference type="PANTHER" id="PTHR43798">
    <property type="entry name" value="MONOACYLGLYCEROL LIPASE"/>
    <property type="match status" value="1"/>
</dbReference>
<dbReference type="EMBL" id="JAGDEL010000040">
    <property type="protein sequence ID" value="MBO1515515.1"/>
    <property type="molecule type" value="Genomic_DNA"/>
</dbReference>